<gene>
    <name evidence="1" type="ORF">N7449_002309</name>
</gene>
<comment type="caution">
    <text evidence="1">The sequence shown here is derived from an EMBL/GenBank/DDBJ whole genome shotgun (WGS) entry which is preliminary data.</text>
</comment>
<proteinExistence type="predicted"/>
<evidence type="ECO:0000313" key="1">
    <source>
        <dbReference type="EMBL" id="KAJ5207930.1"/>
    </source>
</evidence>
<dbReference type="OrthoDB" id="4491390at2759"/>
<dbReference type="Proteomes" id="UP001150942">
    <property type="component" value="Unassembled WGS sequence"/>
</dbReference>
<reference evidence="1" key="1">
    <citation type="submission" date="2022-11" db="EMBL/GenBank/DDBJ databases">
        <authorList>
            <person name="Petersen C."/>
        </authorList>
    </citation>
    <scope>NUCLEOTIDE SEQUENCE</scope>
    <source>
        <strain evidence="1">IBT 20477</strain>
    </source>
</reference>
<accession>A0A9W9MV59</accession>
<protein>
    <submittedName>
        <fullName evidence="1">Uncharacterized protein</fullName>
    </submittedName>
</protein>
<dbReference type="AlphaFoldDB" id="A0A9W9MV59"/>
<reference evidence="1" key="2">
    <citation type="journal article" date="2023" name="IMA Fungus">
        <title>Comparative genomic study of the Penicillium genus elucidates a diverse pangenome and 15 lateral gene transfer events.</title>
        <authorList>
            <person name="Petersen C."/>
            <person name="Sorensen T."/>
            <person name="Nielsen M.R."/>
            <person name="Sondergaard T.E."/>
            <person name="Sorensen J.L."/>
            <person name="Fitzpatrick D.A."/>
            <person name="Frisvad J.C."/>
            <person name="Nielsen K.L."/>
        </authorList>
    </citation>
    <scope>NUCLEOTIDE SEQUENCE</scope>
    <source>
        <strain evidence="1">IBT 20477</strain>
    </source>
</reference>
<evidence type="ECO:0000313" key="2">
    <source>
        <dbReference type="Proteomes" id="UP001150942"/>
    </source>
</evidence>
<sequence length="99" mass="11035">MCGAWVGVLPKLTQNPQPRYVRALSLGIAALYSSVRLEPYAVVMQTYCAATNALRKDITLPKSLLESEVNLILARDAYQHRRTIFPTERTGTLQVWSAA</sequence>
<name>A0A9W9MV59_9EURO</name>
<organism evidence="1 2">
    <name type="scientific">Penicillium cf. viridicatum</name>
    <dbReference type="NCBI Taxonomy" id="2972119"/>
    <lineage>
        <taxon>Eukaryota</taxon>
        <taxon>Fungi</taxon>
        <taxon>Dikarya</taxon>
        <taxon>Ascomycota</taxon>
        <taxon>Pezizomycotina</taxon>
        <taxon>Eurotiomycetes</taxon>
        <taxon>Eurotiomycetidae</taxon>
        <taxon>Eurotiales</taxon>
        <taxon>Aspergillaceae</taxon>
        <taxon>Penicillium</taxon>
    </lineage>
</organism>
<keyword evidence="2" id="KW-1185">Reference proteome</keyword>
<dbReference type="EMBL" id="JAPQKQ010000002">
    <property type="protein sequence ID" value="KAJ5207930.1"/>
    <property type="molecule type" value="Genomic_DNA"/>
</dbReference>